<feature type="region of interest" description="Disordered" evidence="1">
    <location>
        <begin position="21"/>
        <end position="121"/>
    </location>
</feature>
<name>A0AAT9HIA3_9ACTN</name>
<feature type="compositionally biased region" description="Basic and acidic residues" evidence="1">
    <location>
        <begin position="25"/>
        <end position="41"/>
    </location>
</feature>
<evidence type="ECO:0000313" key="2">
    <source>
        <dbReference type="EMBL" id="BFO17141.1"/>
    </source>
</evidence>
<dbReference type="AlphaFoldDB" id="A0AAT9HIA3"/>
<dbReference type="EMBL" id="AP035768">
    <property type="protein sequence ID" value="BFO17141.1"/>
    <property type="molecule type" value="Genomic_DNA"/>
</dbReference>
<organism evidence="2">
    <name type="scientific">Streptomyces haneummycinicus</name>
    <dbReference type="NCBI Taxonomy" id="3074435"/>
    <lineage>
        <taxon>Bacteria</taxon>
        <taxon>Bacillati</taxon>
        <taxon>Actinomycetota</taxon>
        <taxon>Actinomycetes</taxon>
        <taxon>Kitasatosporales</taxon>
        <taxon>Streptomycetaceae</taxon>
        <taxon>Streptomyces</taxon>
    </lineage>
</organism>
<proteinExistence type="predicted"/>
<reference evidence="2" key="2">
    <citation type="submission" date="2024-07" db="EMBL/GenBank/DDBJ databases">
        <title>Streptomyces haneummycinica sp. nov., a new antibiotic-producing actinobacterium isolated from marine sediment.</title>
        <authorList>
            <person name="Uemura M."/>
            <person name="Hamada M."/>
            <person name="Hirano S."/>
            <person name="Kobayashi K."/>
            <person name="Ohshiro T."/>
            <person name="Kobayashi T."/>
            <person name="Terahara T."/>
        </authorList>
    </citation>
    <scope>NUCLEOTIDE SEQUENCE</scope>
    <source>
        <strain evidence="2">KM77-8</strain>
    </source>
</reference>
<reference evidence="2" key="1">
    <citation type="submission" date="2024-06" db="EMBL/GenBank/DDBJ databases">
        <authorList>
            <consortium name="consrtm"/>
            <person name="Uemura M."/>
            <person name="Terahara T."/>
        </authorList>
    </citation>
    <scope>NUCLEOTIDE SEQUENCE</scope>
    <source>
        <strain evidence="2">KM77-8</strain>
    </source>
</reference>
<gene>
    <name evidence="2" type="ORF">SHKM778_35290</name>
</gene>
<feature type="compositionally biased region" description="Acidic residues" evidence="1">
    <location>
        <begin position="42"/>
        <end position="59"/>
    </location>
</feature>
<sequence length="121" mass="12523">MVPGVVGAPAGLAEDGVAVEGDLSVEGHDPAVAGAHERVDLDEQGVLADEDVPQPDEDVDRLRRQSGRLGDTGRRRRRDPSAGSTGTRATASGRVAATSSMSMPPSAEAIARKRPAARSRT</sequence>
<protein>
    <submittedName>
        <fullName evidence="2">Uncharacterized protein</fullName>
    </submittedName>
</protein>
<evidence type="ECO:0000256" key="1">
    <source>
        <dbReference type="SAM" id="MobiDB-lite"/>
    </source>
</evidence>
<accession>A0AAT9HIA3</accession>
<feature type="compositionally biased region" description="Basic residues" evidence="1">
    <location>
        <begin position="112"/>
        <end position="121"/>
    </location>
</feature>